<sequence>MDLGTTHPAQPAVPTPPPLPAPPHPAGGRGRLGVASDPLASPPQNIAD</sequence>
<reference evidence="2" key="1">
    <citation type="submission" date="2020-07" db="EMBL/GenBank/DDBJ databases">
        <title>Genome sequence and genetic diversity analysis of an under-domesticated orphan crop, white fonio (Digitaria exilis).</title>
        <authorList>
            <person name="Bennetzen J.L."/>
            <person name="Chen S."/>
            <person name="Ma X."/>
            <person name="Wang X."/>
            <person name="Yssel A.E.J."/>
            <person name="Chaluvadi S.R."/>
            <person name="Johnson M."/>
            <person name="Gangashetty P."/>
            <person name="Hamidou F."/>
            <person name="Sanogo M.D."/>
            <person name="Zwaenepoel A."/>
            <person name="Wallace J."/>
            <person name="Van De Peer Y."/>
            <person name="Van Deynze A."/>
        </authorList>
    </citation>
    <scope>NUCLEOTIDE SEQUENCE</scope>
    <source>
        <tissue evidence="2">Leaves</tissue>
    </source>
</reference>
<dbReference type="EMBL" id="JACEFO010001742">
    <property type="protein sequence ID" value="KAF8712636.1"/>
    <property type="molecule type" value="Genomic_DNA"/>
</dbReference>
<evidence type="ECO:0000256" key="1">
    <source>
        <dbReference type="SAM" id="MobiDB-lite"/>
    </source>
</evidence>
<dbReference type="AlphaFoldDB" id="A0A835C311"/>
<dbReference type="Proteomes" id="UP000636709">
    <property type="component" value="Unassembled WGS sequence"/>
</dbReference>
<feature type="region of interest" description="Disordered" evidence="1">
    <location>
        <begin position="1"/>
        <end position="48"/>
    </location>
</feature>
<evidence type="ECO:0000313" key="3">
    <source>
        <dbReference type="Proteomes" id="UP000636709"/>
    </source>
</evidence>
<protein>
    <submittedName>
        <fullName evidence="2">Uncharacterized protein</fullName>
    </submittedName>
</protein>
<name>A0A835C311_9POAL</name>
<comment type="caution">
    <text evidence="2">The sequence shown here is derived from an EMBL/GenBank/DDBJ whole genome shotgun (WGS) entry which is preliminary data.</text>
</comment>
<gene>
    <name evidence="2" type="ORF">HU200_028393</name>
</gene>
<organism evidence="2 3">
    <name type="scientific">Digitaria exilis</name>
    <dbReference type="NCBI Taxonomy" id="1010633"/>
    <lineage>
        <taxon>Eukaryota</taxon>
        <taxon>Viridiplantae</taxon>
        <taxon>Streptophyta</taxon>
        <taxon>Embryophyta</taxon>
        <taxon>Tracheophyta</taxon>
        <taxon>Spermatophyta</taxon>
        <taxon>Magnoliopsida</taxon>
        <taxon>Liliopsida</taxon>
        <taxon>Poales</taxon>
        <taxon>Poaceae</taxon>
        <taxon>PACMAD clade</taxon>
        <taxon>Panicoideae</taxon>
        <taxon>Panicodae</taxon>
        <taxon>Paniceae</taxon>
        <taxon>Anthephorinae</taxon>
        <taxon>Digitaria</taxon>
    </lineage>
</organism>
<accession>A0A835C311</accession>
<proteinExistence type="predicted"/>
<keyword evidence="3" id="KW-1185">Reference proteome</keyword>
<evidence type="ECO:0000313" key="2">
    <source>
        <dbReference type="EMBL" id="KAF8712636.1"/>
    </source>
</evidence>
<feature type="compositionally biased region" description="Pro residues" evidence="1">
    <location>
        <begin position="11"/>
        <end position="25"/>
    </location>
</feature>